<evidence type="ECO:0000313" key="2">
    <source>
        <dbReference type="EMBL" id="TWB22889.1"/>
    </source>
</evidence>
<evidence type="ECO:0000259" key="1">
    <source>
        <dbReference type="Pfam" id="PF18722"/>
    </source>
</evidence>
<name>A0A560FMN2_9PROT</name>
<keyword evidence="3" id="KW-1185">Reference proteome</keyword>
<dbReference type="InterPro" id="IPR041407">
    <property type="entry name" value="MazG_C"/>
</dbReference>
<keyword evidence="2" id="KW-0378">Hydrolase</keyword>
<comment type="caution">
    <text evidence="2">The sequence shown here is derived from an EMBL/GenBank/DDBJ whole genome shotgun (WGS) entry which is preliminary data.</text>
</comment>
<dbReference type="Pfam" id="PF18722">
    <property type="entry name" value="MazG_C"/>
    <property type="match status" value="1"/>
</dbReference>
<dbReference type="EMBL" id="VITO01000015">
    <property type="protein sequence ID" value="TWB22889.1"/>
    <property type="molecule type" value="Genomic_DNA"/>
</dbReference>
<protein>
    <submittedName>
        <fullName evidence="2">MazG-like nucleotide pyrophosphohydrolase family protein</fullName>
    </submittedName>
</protein>
<evidence type="ECO:0000313" key="3">
    <source>
        <dbReference type="Proteomes" id="UP000316545"/>
    </source>
</evidence>
<dbReference type="SUPFAM" id="SSF101386">
    <property type="entry name" value="all-alpha NTP pyrophosphatases"/>
    <property type="match status" value="1"/>
</dbReference>
<dbReference type="Gene3D" id="1.10.287.1080">
    <property type="entry name" value="MazG-like"/>
    <property type="match status" value="1"/>
</dbReference>
<dbReference type="AlphaFoldDB" id="A0A560FMN2"/>
<reference evidence="2 3" key="1">
    <citation type="submission" date="2019-06" db="EMBL/GenBank/DDBJ databases">
        <title>Genomic Encyclopedia of Type Strains, Phase IV (KMG-V): Genome sequencing to study the core and pangenomes of soil and plant-associated prokaryotes.</title>
        <authorList>
            <person name="Whitman W."/>
        </authorList>
    </citation>
    <scope>NUCLEOTIDE SEQUENCE [LARGE SCALE GENOMIC DNA]</scope>
    <source>
        <strain evidence="2 3">BR 11865</strain>
    </source>
</reference>
<dbReference type="RefSeq" id="WP_186464512.1">
    <property type="nucleotide sequence ID" value="NZ_VITO01000015.1"/>
</dbReference>
<feature type="domain" description="MazG C-terminal" evidence="1">
    <location>
        <begin position="235"/>
        <end position="429"/>
    </location>
</feature>
<sequence length="556" mass="63399">MLVSEYQAFVEESDQFADRKHSVRLDIALYGLAGEVGSVVAAIKKRLLGPKEVNWRGKSEEIEEELGDALWYCFYVDKVIAPTREINILALDIKNLKDEIGADNDRARRIKGALTPERSAQFLEAAQVFPISASEIKFDDYQKLAFLTARTSDATLVEVCLAVLWQLNAELLRQKLPEIERELNRTLPDRDMNQVLGEIIWHLSALASLYNIKLSKVAAKNIKKVMMRQKRGRRTPLHDRNYKIAEQIPRKFEVSFVTLGNNKARMYFEGRQLGDPLTDNNYDDDGYRYHDVMHLANAAVLGWSPVLRKLLDCKRRSDRRIDEVEDGARAQIVEEAVIKAIHAEGVRLARSRMRKRSEPERLFPHRNDVSFRFLQLVRTFVSDLEARRNLFWEWEEAIFLGHEMFHLLRQEGQGTIIVDLEKQYLSFRPEVCVDINGSVAAFGSAAIPFTASAEQLRLLLTEVEKVRTIFPDDKSVRVQIARKAAILNALSLGDRLEALYAELDVTPLDAHRISVRGRGEVAHQLRRRNIIRFRTTLADSSVATHCTALGVADPAG</sequence>
<dbReference type="GO" id="GO:0016787">
    <property type="term" value="F:hydrolase activity"/>
    <property type="evidence" value="ECO:0007669"/>
    <property type="project" value="UniProtKB-KW"/>
</dbReference>
<dbReference type="Proteomes" id="UP000316545">
    <property type="component" value="Unassembled WGS sequence"/>
</dbReference>
<gene>
    <name evidence="2" type="ORF">FBZ88_11535</name>
</gene>
<accession>A0A560FMN2</accession>
<proteinExistence type="predicted"/>
<organism evidence="2 3">
    <name type="scientific">Nitrospirillum amazonense</name>
    <dbReference type="NCBI Taxonomy" id="28077"/>
    <lineage>
        <taxon>Bacteria</taxon>
        <taxon>Pseudomonadati</taxon>
        <taxon>Pseudomonadota</taxon>
        <taxon>Alphaproteobacteria</taxon>
        <taxon>Rhodospirillales</taxon>
        <taxon>Azospirillaceae</taxon>
        <taxon>Nitrospirillum</taxon>
    </lineage>
</organism>